<evidence type="ECO:0000256" key="2">
    <source>
        <dbReference type="ARBA" id="ARBA00023242"/>
    </source>
</evidence>
<name>A0AAN6ICS4_9EURO</name>
<dbReference type="Proteomes" id="UP001203852">
    <property type="component" value="Unassembled WGS sequence"/>
</dbReference>
<dbReference type="InterPro" id="IPR021858">
    <property type="entry name" value="Fun_TF"/>
</dbReference>
<accession>A0AAN6ICS4</accession>
<keyword evidence="2" id="KW-0539">Nucleus</keyword>
<evidence type="ECO:0000256" key="1">
    <source>
        <dbReference type="ARBA" id="ARBA00004123"/>
    </source>
</evidence>
<evidence type="ECO:0000313" key="4">
    <source>
        <dbReference type="Proteomes" id="UP001203852"/>
    </source>
</evidence>
<dbReference type="AlphaFoldDB" id="A0AAN6ICS4"/>
<keyword evidence="4" id="KW-1185">Reference proteome</keyword>
<dbReference type="GO" id="GO:0045944">
    <property type="term" value="P:positive regulation of transcription by RNA polymerase II"/>
    <property type="evidence" value="ECO:0007669"/>
    <property type="project" value="TreeGrafter"/>
</dbReference>
<dbReference type="Pfam" id="PF11951">
    <property type="entry name" value="Fungal_trans_2"/>
    <property type="match status" value="1"/>
</dbReference>
<sequence length="481" mass="54457">MRFDTNLADVATDQADTPFIYGIERQLKEQGDDQHELYVPPTESQLLHHRRRRPTSHIWRNPDWLIDLPSAQRLLLCHFAGSTVICIVLHKKLHSDFCSTIIPMALDKCHGNVLLAAILSTAAAHRKSLGLSCDDIAYARQKQRALQLLSRQLSQQPIEPTDHGDVCIATSLTLCLCEILEGGEKPNSWRAHLKGAAALLGVGRKHGQTSSSTTTDTRDTPSRTLLRRWWQTYEGHTLFNDRPVPLFDQDQDRHHLSTQSASDVNAYIDDFHGFSIGLLPIIDELNLLIIERQAIKDMNNAGLNCTQLLDVVELRGNRLVLDVKRMLENRLPKVHDTFDVSDASLLLSELVDLDKAYHHITLLKIYQRVLGLQSTNPNIQRAVGRAIECISRITLHDFACPGVALLQPVFTVGCEAHSEQDRNFVIAWLDKLRKQNAMGNVGCAKEFLLELWQKRDSTSPPAEYIHWNELLEHKGWELALY</sequence>
<proteinExistence type="predicted"/>
<dbReference type="GO" id="GO:0003700">
    <property type="term" value="F:DNA-binding transcription factor activity"/>
    <property type="evidence" value="ECO:0007669"/>
    <property type="project" value="TreeGrafter"/>
</dbReference>
<organism evidence="3 4">
    <name type="scientific">Exophiala viscosa</name>
    <dbReference type="NCBI Taxonomy" id="2486360"/>
    <lineage>
        <taxon>Eukaryota</taxon>
        <taxon>Fungi</taxon>
        <taxon>Dikarya</taxon>
        <taxon>Ascomycota</taxon>
        <taxon>Pezizomycotina</taxon>
        <taxon>Eurotiomycetes</taxon>
        <taxon>Chaetothyriomycetidae</taxon>
        <taxon>Chaetothyriales</taxon>
        <taxon>Herpotrichiellaceae</taxon>
        <taxon>Exophiala</taxon>
    </lineage>
</organism>
<protein>
    <submittedName>
        <fullName evidence="3">Fungal-specific transcription factor domain-containing protein</fullName>
    </submittedName>
</protein>
<comment type="caution">
    <text evidence="3">The sequence shown here is derived from an EMBL/GenBank/DDBJ whole genome shotgun (WGS) entry which is preliminary data.</text>
</comment>
<dbReference type="PANTHER" id="PTHR37534">
    <property type="entry name" value="TRANSCRIPTIONAL ACTIVATOR PROTEIN UGA3"/>
    <property type="match status" value="1"/>
</dbReference>
<dbReference type="EMBL" id="MU404354">
    <property type="protein sequence ID" value="KAI1612683.1"/>
    <property type="molecule type" value="Genomic_DNA"/>
</dbReference>
<dbReference type="PANTHER" id="PTHR37534:SF43">
    <property type="entry name" value="FINGER DOMAIN PROTEIN, PUTATIVE (AFU_ORTHOLOGUE AFUA_1G01850)-RELATED"/>
    <property type="match status" value="1"/>
</dbReference>
<reference evidence="3" key="1">
    <citation type="journal article" date="2022" name="bioRxiv">
        <title>Deciphering the potential niche of two novel black yeast fungi from a biological soil crust based on their genomes, phenotypes, and melanin regulation.</title>
        <authorList>
            <consortium name="DOE Joint Genome Institute"/>
            <person name="Carr E.C."/>
            <person name="Barton Q."/>
            <person name="Grambo S."/>
            <person name="Sullivan M."/>
            <person name="Renfro C.M."/>
            <person name="Kuo A."/>
            <person name="Pangilinan J."/>
            <person name="Lipzen A."/>
            <person name="Keymanesh K."/>
            <person name="Savage E."/>
            <person name="Barry K."/>
            <person name="Grigoriev I.V."/>
            <person name="Riekhof W.R."/>
            <person name="Harris S.S."/>
        </authorList>
    </citation>
    <scope>NUCLEOTIDE SEQUENCE</scope>
    <source>
        <strain evidence="3">JF 03-4F</strain>
    </source>
</reference>
<evidence type="ECO:0000313" key="3">
    <source>
        <dbReference type="EMBL" id="KAI1612683.1"/>
    </source>
</evidence>
<comment type="subcellular location">
    <subcellularLocation>
        <location evidence="1">Nucleus</location>
    </subcellularLocation>
</comment>
<gene>
    <name evidence="3" type="ORF">EDD36DRAFT_464836</name>
</gene>
<dbReference type="GO" id="GO:0000976">
    <property type="term" value="F:transcription cis-regulatory region binding"/>
    <property type="evidence" value="ECO:0007669"/>
    <property type="project" value="TreeGrafter"/>
</dbReference>
<dbReference type="GO" id="GO:0005634">
    <property type="term" value="C:nucleus"/>
    <property type="evidence" value="ECO:0007669"/>
    <property type="project" value="UniProtKB-SubCell"/>
</dbReference>